<keyword evidence="22" id="KW-1185">Reference proteome</keyword>
<dbReference type="PANTHER" id="PTHR11742:SF28">
    <property type="entry name" value="MANNOSYL-OLIGOSACCHARIDE 1,2-ALPHA-MANNOSIDASE IC"/>
    <property type="match status" value="1"/>
</dbReference>
<reference evidence="21" key="1">
    <citation type="submission" date="2025-08" db="UniProtKB">
        <authorList>
            <consortium name="Ensembl"/>
        </authorList>
    </citation>
    <scope>IDENTIFICATION</scope>
</reference>
<evidence type="ECO:0000256" key="20">
    <source>
        <dbReference type="SAM" id="Phobius"/>
    </source>
</evidence>
<name>A0A8C9YVA0_SANLU</name>
<comment type="subcellular location">
    <subcellularLocation>
        <location evidence="14">Endomembrane system</location>
        <topology evidence="14">Single-pass type II membrane protein</topology>
    </subcellularLocation>
</comment>
<keyword evidence="7" id="KW-0735">Signal-anchor</keyword>
<feature type="active site" description="Proton donor" evidence="15">
    <location>
        <position position="503"/>
    </location>
</feature>
<feature type="binding site" evidence="16">
    <location>
        <position position="614"/>
    </location>
    <ligand>
        <name>Ca(2+)</name>
        <dbReference type="ChEBI" id="CHEBI:29108"/>
    </ligand>
</feature>
<keyword evidence="16" id="KW-0479">Metal-binding</keyword>
<feature type="compositionally biased region" description="Basic and acidic residues" evidence="19">
    <location>
        <begin position="109"/>
        <end position="120"/>
    </location>
</feature>
<feature type="active site" evidence="15">
    <location>
        <position position="528"/>
    </location>
</feature>
<comment type="catalytic activity">
    <reaction evidence="12">
        <text>N(4)-(alpha-D-Man-(1-&gt;2)-alpha-D-Man-(1-&gt;2)-alpha-D-Man-(1-&gt;3)-[alpha-D-Man-(1-&gt;2)-alpha-D-Man-(1-&gt;3)-[alpha-D-Man-(1-&gt;2)-alpha-D-Man-(1-&gt;6)]-alpha-D-Man-(1-&gt;6)]-beta-D-Man-(1-&gt;4)-beta-D-GlcNAc-(1-&gt;4)-beta-D-GlcNAc)-L-asparaginyl-[protein] (N-glucan mannose isomer 9A1,2,3B1,2,3) + 4 H2O = N(4)-(alpha-D-Man-(1-&gt;3)-[alpha-D-Man-(1-&gt;3)-[alpha-D-Man-(1-&gt;6)]-alpha-D-Man-(1-&gt;6)]-beta-D-Man-(1-&gt;4)-beta-D-GlcNAc-(1-&gt;4)-beta-D-GlcNAc)-L-asparaginyl-[protein] (N-glucan mannose isomer 5A1,2) + 4 beta-D-mannose</text>
        <dbReference type="Rhea" id="RHEA:56008"/>
        <dbReference type="Rhea" id="RHEA-COMP:14356"/>
        <dbReference type="Rhea" id="RHEA-COMP:14367"/>
        <dbReference type="ChEBI" id="CHEBI:15377"/>
        <dbReference type="ChEBI" id="CHEBI:28563"/>
        <dbReference type="ChEBI" id="CHEBI:59087"/>
        <dbReference type="ChEBI" id="CHEBI:139493"/>
        <dbReference type="EC" id="3.2.1.113"/>
    </reaction>
</comment>
<evidence type="ECO:0000256" key="18">
    <source>
        <dbReference type="RuleBase" id="RU361193"/>
    </source>
</evidence>
<evidence type="ECO:0000256" key="16">
    <source>
        <dbReference type="PIRSR" id="PIRSR601382-2"/>
    </source>
</evidence>
<comment type="function">
    <text evidence="13">Involved in the maturation of Asn-linked oligosaccharides. Progressively trim alpha-1,2-linked mannose residues from Man(9)GlcNAc(2) to produce Man(5)GlcNAc(2).</text>
</comment>
<dbReference type="GO" id="GO:0004571">
    <property type="term" value="F:mannosyl-oligosaccharide 1,2-alpha-mannosidase activity"/>
    <property type="evidence" value="ECO:0007669"/>
    <property type="project" value="UniProtKB-EC"/>
</dbReference>
<protein>
    <recommendedName>
        <fullName evidence="18">alpha-1,2-Mannosidase</fullName>
        <ecNumber evidence="18">3.2.1.-</ecNumber>
    </recommendedName>
</protein>
<feature type="compositionally biased region" description="Low complexity" evidence="19">
    <location>
        <begin position="130"/>
        <end position="139"/>
    </location>
</feature>
<evidence type="ECO:0000256" key="5">
    <source>
        <dbReference type="ARBA" id="ARBA00022801"/>
    </source>
</evidence>
<feature type="disulfide bond" evidence="17">
    <location>
        <begin position="459"/>
        <end position="491"/>
    </location>
</feature>
<comment type="catalytic activity">
    <reaction evidence="11">
        <text>N(4)-(alpha-D-Man-(1-&gt;2)-alpha-D-Man-(1-&gt;2)-alpha-D-Man-(1-&gt;3)-[alpha-D-Man-(1-&gt;3)-[alpha-D-Man-(1-&gt;2)-alpha-D-Man-(1-&gt;6)]-alpha-D-Man-(1-&gt;6)]-beta-D-Man-(1-&gt;4)-beta-D-GlcNAc-(1-&gt;4)-beta-D-GlcNAc)-L-asparaginyl-[protein] (N-glucan mannose isomer 8A1,2,3B1,3) + 3 H2O = N(4)-(alpha-D-Man-(1-&gt;3)-[alpha-D-Man-(1-&gt;3)-[alpha-D-Man-(1-&gt;6)]-alpha-D-Man-(1-&gt;6)]-beta-D-Man-(1-&gt;4)-beta-D-GlcNAc-(1-&gt;4)-beta-D-GlcNAc)-L-asparaginyl-[protein] (N-glucan mannose isomer 5A1,2) + 3 beta-D-mannose</text>
        <dbReference type="Rhea" id="RHEA:56028"/>
        <dbReference type="Rhea" id="RHEA-COMP:14358"/>
        <dbReference type="Rhea" id="RHEA-COMP:14367"/>
        <dbReference type="ChEBI" id="CHEBI:15377"/>
        <dbReference type="ChEBI" id="CHEBI:28563"/>
        <dbReference type="ChEBI" id="CHEBI:59087"/>
        <dbReference type="ChEBI" id="CHEBI:60628"/>
        <dbReference type="EC" id="3.2.1.113"/>
    </reaction>
</comment>
<dbReference type="EC" id="3.2.1.-" evidence="18"/>
<evidence type="ECO:0000256" key="15">
    <source>
        <dbReference type="PIRSR" id="PIRSR601382-1"/>
    </source>
</evidence>
<comment type="pathway">
    <text evidence="2">Protein modification; protein glycosylation.</text>
</comment>
<dbReference type="Gene3D" id="1.50.10.10">
    <property type="match status" value="1"/>
</dbReference>
<keyword evidence="5 18" id="KW-0378">Hydrolase</keyword>
<dbReference type="PANTHER" id="PTHR11742">
    <property type="entry name" value="MANNOSYL-OLIGOSACCHARIDE ALPHA-1,2-MANNOSIDASE-RELATED"/>
    <property type="match status" value="1"/>
</dbReference>
<dbReference type="Pfam" id="PF01532">
    <property type="entry name" value="Glyco_hydro_47"/>
    <property type="match status" value="1"/>
</dbReference>
<dbReference type="PRINTS" id="PR00747">
    <property type="entry name" value="GLYHDRLASE47"/>
</dbReference>
<accession>A0A8C9YVA0</accession>
<feature type="region of interest" description="Disordered" evidence="19">
    <location>
        <begin position="159"/>
        <end position="178"/>
    </location>
</feature>
<keyword evidence="20" id="KW-1133">Transmembrane helix</keyword>
<evidence type="ECO:0000256" key="10">
    <source>
        <dbReference type="ARBA" id="ARBA00023295"/>
    </source>
</evidence>
<dbReference type="Ensembl" id="ENSSLUT00000032675.1">
    <property type="protein sequence ID" value="ENSSLUP00000031661.1"/>
    <property type="gene ID" value="ENSSLUG00000013567.1"/>
</dbReference>
<dbReference type="InterPro" id="IPR050749">
    <property type="entry name" value="Glycosyl_Hydrolase_47"/>
</dbReference>
<evidence type="ECO:0000256" key="8">
    <source>
        <dbReference type="ARBA" id="ARBA00023136"/>
    </source>
</evidence>
<evidence type="ECO:0000256" key="6">
    <source>
        <dbReference type="ARBA" id="ARBA00022837"/>
    </source>
</evidence>
<evidence type="ECO:0000256" key="4">
    <source>
        <dbReference type="ARBA" id="ARBA00022692"/>
    </source>
</evidence>
<evidence type="ECO:0000256" key="7">
    <source>
        <dbReference type="ARBA" id="ARBA00022968"/>
    </source>
</evidence>
<keyword evidence="4 20" id="KW-0812">Transmembrane</keyword>
<comment type="similarity">
    <text evidence="3 18">Belongs to the glycosyl hydrolase 47 family.</text>
</comment>
<dbReference type="FunFam" id="1.50.10.10:FF:000002">
    <property type="entry name" value="alpha-1,2-Mannosidase"/>
    <property type="match status" value="1"/>
</dbReference>
<feature type="region of interest" description="Disordered" evidence="19">
    <location>
        <begin position="62"/>
        <end position="146"/>
    </location>
</feature>
<dbReference type="GO" id="GO:0005783">
    <property type="term" value="C:endoplasmic reticulum"/>
    <property type="evidence" value="ECO:0007669"/>
    <property type="project" value="TreeGrafter"/>
</dbReference>
<dbReference type="GeneTree" id="ENSGT00940000159312"/>
<evidence type="ECO:0000256" key="12">
    <source>
        <dbReference type="ARBA" id="ARBA00048605"/>
    </source>
</evidence>
<evidence type="ECO:0000256" key="17">
    <source>
        <dbReference type="PIRSR" id="PIRSR601382-3"/>
    </source>
</evidence>
<gene>
    <name evidence="21" type="primary">LOC116060777</name>
</gene>
<evidence type="ECO:0000256" key="14">
    <source>
        <dbReference type="ARBA" id="ARBA00060399"/>
    </source>
</evidence>
<dbReference type="GO" id="GO:0070062">
    <property type="term" value="C:extracellular exosome"/>
    <property type="evidence" value="ECO:0007669"/>
    <property type="project" value="TreeGrafter"/>
</dbReference>
<dbReference type="AlphaFoldDB" id="A0A8C9YVA0"/>
<keyword evidence="6 16" id="KW-0106">Calcium</keyword>
<keyword evidence="8 20" id="KW-0472">Membrane</keyword>
<evidence type="ECO:0000256" key="2">
    <source>
        <dbReference type="ARBA" id="ARBA00004922"/>
    </source>
</evidence>
<feature type="compositionally biased region" description="Basic and acidic residues" evidence="19">
    <location>
        <begin position="165"/>
        <end position="178"/>
    </location>
</feature>
<evidence type="ECO:0000256" key="3">
    <source>
        <dbReference type="ARBA" id="ARBA00007658"/>
    </source>
</evidence>
<dbReference type="GO" id="GO:0000139">
    <property type="term" value="C:Golgi membrane"/>
    <property type="evidence" value="ECO:0007669"/>
    <property type="project" value="TreeGrafter"/>
</dbReference>
<evidence type="ECO:0000256" key="11">
    <source>
        <dbReference type="ARBA" id="ARBA00047669"/>
    </source>
</evidence>
<dbReference type="SUPFAM" id="SSF48225">
    <property type="entry name" value="Seven-hairpin glycosidases"/>
    <property type="match status" value="1"/>
</dbReference>
<organism evidence="21 22">
    <name type="scientific">Sander lucioperca</name>
    <name type="common">Pike-perch</name>
    <name type="synonym">Perca lucioperca</name>
    <dbReference type="NCBI Taxonomy" id="283035"/>
    <lineage>
        <taxon>Eukaryota</taxon>
        <taxon>Metazoa</taxon>
        <taxon>Chordata</taxon>
        <taxon>Craniata</taxon>
        <taxon>Vertebrata</taxon>
        <taxon>Euteleostomi</taxon>
        <taxon>Actinopterygii</taxon>
        <taxon>Neopterygii</taxon>
        <taxon>Teleostei</taxon>
        <taxon>Neoteleostei</taxon>
        <taxon>Acanthomorphata</taxon>
        <taxon>Eupercaria</taxon>
        <taxon>Perciformes</taxon>
        <taxon>Percoidei</taxon>
        <taxon>Percidae</taxon>
        <taxon>Luciopercinae</taxon>
        <taxon>Sander</taxon>
    </lineage>
</organism>
<sequence length="640" mass="71773">MVFRKLPGVSASGMGLRLSQKFVFLLFLSGLVTLCFGALFFLPDSVRLKRIFLSKTETQPVTVGSGSENDAREHLKRLKNQGGMTPAKGETSTKLKSLSRKPPVSYEATEERLAGGKAQEDLTLPRSKTESASAKATSSDHGASSDTLSYNKFKGCLLKPPLGRDNGKPSDPKTNERREKVKEMMKFAWDNYKRYAWGKNELRPLTRNGHIGNMFGGLRGASIIDSLDTLYIMGLMEEYNDAKDWVQTSLDLNSNGEASLFEVNIRYVGGLLSAYYLTGEEVRLIDVLMELGEKLLPAFNTPTGIPRGVINLGSGTSWSWGWASAGSSILAEFGTLHLEFVHLSELSRNPIYTEKVMNIRKLLNKIEKPHGLYPNFLSPVSGNWVQHHVSIGGLGDSFYEYLIKSYLMSDKTDGDAKTMYYGALEAIEANLVQKSPGGLTYMAEWRGGILDHKMGHLACFSGGMIGIGADDGAPEKRQHYLDLAAEITHTCHESYTPTKLGPEAFRFDGGGEATATRLSDRYYILRPEVIESYMYMWRLTHDPKYREWGWEAVEALEQHCRVESGFSGIRDVYTMTASHDNMQQSFFLSETLKYLYLLFSDDDLLPLEDWVFNTEAHPLPIIRKSYKHDFHEKSTSFFPL</sequence>
<dbReference type="GO" id="GO:0005509">
    <property type="term" value="F:calcium ion binding"/>
    <property type="evidence" value="ECO:0007669"/>
    <property type="project" value="InterPro"/>
</dbReference>
<dbReference type="Proteomes" id="UP000694568">
    <property type="component" value="Unplaced"/>
</dbReference>
<reference evidence="21" key="2">
    <citation type="submission" date="2025-09" db="UniProtKB">
        <authorList>
            <consortium name="Ensembl"/>
        </authorList>
    </citation>
    <scope>IDENTIFICATION</scope>
</reference>
<dbReference type="InterPro" id="IPR001382">
    <property type="entry name" value="Glyco_hydro_47"/>
</dbReference>
<comment type="cofactor">
    <cofactor evidence="1 16">
        <name>Ca(2+)</name>
        <dbReference type="ChEBI" id="CHEBI:29108"/>
    </cofactor>
</comment>
<feature type="transmembrane region" description="Helical" evidence="20">
    <location>
        <begin position="22"/>
        <end position="42"/>
    </location>
</feature>
<evidence type="ECO:0000256" key="1">
    <source>
        <dbReference type="ARBA" id="ARBA00001913"/>
    </source>
</evidence>
<keyword evidence="10 18" id="KW-0326">Glycosidase</keyword>
<dbReference type="InterPro" id="IPR036026">
    <property type="entry name" value="Seven-hairpin_glycosidases"/>
</dbReference>
<dbReference type="GO" id="GO:0005975">
    <property type="term" value="P:carbohydrate metabolic process"/>
    <property type="evidence" value="ECO:0007669"/>
    <property type="project" value="InterPro"/>
</dbReference>
<evidence type="ECO:0000256" key="9">
    <source>
        <dbReference type="ARBA" id="ARBA00023157"/>
    </source>
</evidence>
<keyword evidence="9 17" id="KW-1015">Disulfide bond</keyword>
<feature type="active site" evidence="15">
    <location>
        <position position="396"/>
    </location>
</feature>
<evidence type="ECO:0000313" key="21">
    <source>
        <dbReference type="Ensembl" id="ENSSLUP00000031661.1"/>
    </source>
</evidence>
<evidence type="ECO:0000313" key="22">
    <source>
        <dbReference type="Proteomes" id="UP000694568"/>
    </source>
</evidence>
<dbReference type="InterPro" id="IPR012341">
    <property type="entry name" value="6hp_glycosidase-like_sf"/>
</dbReference>
<proteinExistence type="inferred from homology"/>
<feature type="active site" description="Proton donor" evidence="15">
    <location>
        <position position="262"/>
    </location>
</feature>
<evidence type="ECO:0000256" key="19">
    <source>
        <dbReference type="SAM" id="MobiDB-lite"/>
    </source>
</evidence>
<evidence type="ECO:0000256" key="13">
    <source>
        <dbReference type="ARBA" id="ARBA00054774"/>
    </source>
</evidence>